<dbReference type="SFLD" id="SFLDG01070">
    <property type="entry name" value="PLP-dependent"/>
    <property type="match status" value="1"/>
</dbReference>
<keyword evidence="7 12" id="KW-0663">Pyridoxal phosphate</keyword>
<evidence type="ECO:0000256" key="2">
    <source>
        <dbReference type="ARBA" id="ARBA00001966"/>
    </source>
</evidence>
<dbReference type="InterPro" id="IPR031015">
    <property type="entry name" value="Arg_2_3_am_muta"/>
</dbReference>
<feature type="modified residue" description="N6-(pyridoxal phosphate)lysine" evidence="12">
    <location>
        <position position="335"/>
    </location>
</feature>
<dbReference type="CDD" id="cd01335">
    <property type="entry name" value="Radical_SAM"/>
    <property type="match status" value="1"/>
</dbReference>
<evidence type="ECO:0000259" key="13">
    <source>
        <dbReference type="PROSITE" id="PS51918"/>
    </source>
</evidence>
<dbReference type="InterPro" id="IPR013785">
    <property type="entry name" value="Aldolase_TIM"/>
</dbReference>
<comment type="cofactor">
    <cofactor evidence="2">
        <name>[4Fe-4S] cluster</name>
        <dbReference type="ChEBI" id="CHEBI:49883"/>
    </cofactor>
</comment>
<keyword evidence="14" id="KW-0614">Plasmid</keyword>
<dbReference type="Gene3D" id="6.10.140.1170">
    <property type="match status" value="1"/>
</dbReference>
<evidence type="ECO:0000256" key="7">
    <source>
        <dbReference type="ARBA" id="ARBA00022898"/>
    </source>
</evidence>
<dbReference type="GO" id="GO:0016853">
    <property type="term" value="F:isomerase activity"/>
    <property type="evidence" value="ECO:0007669"/>
    <property type="project" value="UniProtKB-KW"/>
</dbReference>
<evidence type="ECO:0000256" key="5">
    <source>
        <dbReference type="ARBA" id="ARBA00022691"/>
    </source>
</evidence>
<dbReference type="GO" id="GO:0046872">
    <property type="term" value="F:metal ion binding"/>
    <property type="evidence" value="ECO:0007669"/>
    <property type="project" value="UniProtKB-KW"/>
</dbReference>
<dbReference type="RefSeq" id="WP_137118981.1">
    <property type="nucleotide sequence ID" value="NZ_CP032326.1"/>
</dbReference>
<gene>
    <name evidence="14" type="primary">blsG</name>
    <name evidence="14" type="ORF">D3093_34140</name>
</gene>
<dbReference type="PROSITE" id="PS51918">
    <property type="entry name" value="RADICAL_SAM"/>
    <property type="match status" value="1"/>
</dbReference>
<evidence type="ECO:0000256" key="10">
    <source>
        <dbReference type="ARBA" id="ARBA00023235"/>
    </source>
</evidence>
<evidence type="ECO:0000256" key="6">
    <source>
        <dbReference type="ARBA" id="ARBA00022723"/>
    </source>
</evidence>
<comment type="cofactor">
    <cofactor evidence="1 12">
        <name>pyridoxal 5'-phosphate</name>
        <dbReference type="ChEBI" id="CHEBI:597326"/>
    </cofactor>
</comment>
<feature type="binding site" evidence="11">
    <location>
        <position position="121"/>
    </location>
    <ligand>
        <name>[4Fe-4S] cluster</name>
        <dbReference type="ChEBI" id="CHEBI:49883"/>
        <note>4Fe-4S-S-AdoMet</note>
    </ligand>
</feature>
<dbReference type="GO" id="GO:0051539">
    <property type="term" value="F:4 iron, 4 sulfur cluster binding"/>
    <property type="evidence" value="ECO:0007669"/>
    <property type="project" value="UniProtKB-KW"/>
</dbReference>
<evidence type="ECO:0000256" key="4">
    <source>
        <dbReference type="ARBA" id="ARBA00022485"/>
    </source>
</evidence>
<dbReference type="Gene3D" id="3.20.20.70">
    <property type="entry name" value="Aldolase class I"/>
    <property type="match status" value="1"/>
</dbReference>
<keyword evidence="8" id="KW-0408">Iron</keyword>
<evidence type="ECO:0000256" key="3">
    <source>
        <dbReference type="ARBA" id="ARBA00008703"/>
    </source>
</evidence>
<name>A0A4D8PP53_9PROT</name>
<evidence type="ECO:0000256" key="12">
    <source>
        <dbReference type="PIRSR" id="PIRSR603739-50"/>
    </source>
</evidence>
<keyword evidence="9 11" id="KW-0411">Iron-sulfur</keyword>
<dbReference type="SUPFAM" id="SSF102114">
    <property type="entry name" value="Radical SAM enzymes"/>
    <property type="match status" value="1"/>
</dbReference>
<evidence type="ECO:0000256" key="9">
    <source>
        <dbReference type="ARBA" id="ARBA00023014"/>
    </source>
</evidence>
<feature type="binding site" evidence="11">
    <location>
        <position position="128"/>
    </location>
    <ligand>
        <name>[4Fe-4S] cluster</name>
        <dbReference type="ChEBI" id="CHEBI:49883"/>
        <note>4Fe-4S-S-AdoMet</note>
    </ligand>
</feature>
<accession>A0A4D8PP53</accession>
<dbReference type="SFLD" id="SFLDF00291">
    <property type="entry name" value="arginine_2_3-aminomutase"/>
    <property type="match status" value="1"/>
</dbReference>
<keyword evidence="6 11" id="KW-0479">Metal-binding</keyword>
<feature type="binding site" evidence="11">
    <location>
        <position position="125"/>
    </location>
    <ligand>
        <name>[4Fe-4S] cluster</name>
        <dbReference type="ChEBI" id="CHEBI:49883"/>
        <note>4Fe-4S-S-AdoMet</note>
    </ligand>
</feature>
<dbReference type="PANTHER" id="PTHR30538:SF1">
    <property type="entry name" value="L-LYSINE 2,3-AMINOMUTASE"/>
    <property type="match status" value="1"/>
</dbReference>
<keyword evidence="4 11" id="KW-0004">4Fe-4S</keyword>
<geneLocation type="plasmid" evidence="14 15">
    <name>p5</name>
</geneLocation>
<evidence type="ECO:0000256" key="1">
    <source>
        <dbReference type="ARBA" id="ARBA00001933"/>
    </source>
</evidence>
<reference evidence="14 15" key="1">
    <citation type="submission" date="2018-09" db="EMBL/GenBank/DDBJ databases">
        <title>Whole genome based analysis of evolution and adaptive divergence in Indian and Brazilian strains of Azospirillum brasilense.</title>
        <authorList>
            <person name="Singh C."/>
            <person name="Tripathi A.K."/>
        </authorList>
    </citation>
    <scope>NUCLEOTIDE SEQUENCE [LARGE SCALE GENOMIC DNA]</scope>
    <source>
        <strain evidence="14 15">MTCC4035</strain>
        <plasmid evidence="14 15">p5</plasmid>
    </source>
</reference>
<evidence type="ECO:0000313" key="15">
    <source>
        <dbReference type="Proteomes" id="UP000298595"/>
    </source>
</evidence>
<dbReference type="EMBL" id="CP032326">
    <property type="protein sequence ID" value="QCO00274.1"/>
    <property type="molecule type" value="Genomic_DNA"/>
</dbReference>
<dbReference type="PIRSF" id="PIRSF004911">
    <property type="entry name" value="DUF160"/>
    <property type="match status" value="1"/>
</dbReference>
<dbReference type="Proteomes" id="UP000298595">
    <property type="component" value="Plasmid p5"/>
</dbReference>
<evidence type="ECO:0000256" key="11">
    <source>
        <dbReference type="PIRSR" id="PIRSR004911-1"/>
    </source>
</evidence>
<dbReference type="SFLD" id="SFLDS00029">
    <property type="entry name" value="Radical_SAM"/>
    <property type="match status" value="1"/>
</dbReference>
<keyword evidence="10" id="KW-0413">Isomerase</keyword>
<dbReference type="InterPro" id="IPR003739">
    <property type="entry name" value="Lys_aminomutase/Glu_NH3_mut"/>
</dbReference>
<dbReference type="InterPro" id="IPR007197">
    <property type="entry name" value="rSAM"/>
</dbReference>
<evidence type="ECO:0000256" key="8">
    <source>
        <dbReference type="ARBA" id="ARBA00023004"/>
    </source>
</evidence>
<feature type="domain" description="Radical SAM core" evidence="13">
    <location>
        <begin position="107"/>
        <end position="347"/>
    </location>
</feature>
<keyword evidence="5" id="KW-0949">S-adenosyl-L-methionine</keyword>
<protein>
    <submittedName>
        <fullName evidence="14">Arginine 2,3-aminomutase</fullName>
    </submittedName>
</protein>
<dbReference type="InterPro" id="IPR058240">
    <property type="entry name" value="rSAM_sf"/>
</dbReference>
<dbReference type="Pfam" id="PF04055">
    <property type="entry name" value="Radical_SAM"/>
    <property type="match status" value="1"/>
</dbReference>
<comment type="similarity">
    <text evidence="3">Belongs to the radical SAM superfamily. KamA family.</text>
</comment>
<dbReference type="PANTHER" id="PTHR30538">
    <property type="entry name" value="LYSINE 2,3-AMINOMUTASE-RELATED"/>
    <property type="match status" value="1"/>
</dbReference>
<dbReference type="KEGG" id="aare:D3093_34140"/>
<evidence type="ECO:0000313" key="14">
    <source>
        <dbReference type="EMBL" id="QCO00274.1"/>
    </source>
</evidence>
<sequence length="372" mass="43057">MFLDRSQFPDHQWADWRFHMTNLIRSRDALSRWVRLTPAEEDAIDAVNGTYLWMATPYYASLMDKYDDACPIRRQTIPHLDEMRRPVTSHVDPVGDMLNLKTRRIVHKYPNRVVMLVSDTCPVYCRHCTRKFHTTDVSGTYYKDGDQKGYEADFDYIRRNSMIDDVLLTGGDPLTLTDNKLEHIVSELRKIPHVNIIRIGSRYPVFLPQRITPEFCALLEKYHPVWLSTHFNHPVEVTEEAAEACDRLLRHGIPVQNQTVLLKGINDDAEVMRQLFKKLVGIRVRPYYLYHCDNVTGVSHFATSVETGAAIMESLTGFETGFSVPTYVLTTKIGKIPIQRSYFESVDGWPYVRNYKHEVEDAVPYISPTIPT</sequence>
<dbReference type="AlphaFoldDB" id="A0A4D8PP53"/>
<dbReference type="NCBIfam" id="TIGR04468">
    <property type="entry name" value="arg_2_3_am_muta"/>
    <property type="match status" value="1"/>
</dbReference>
<dbReference type="NCBIfam" id="TIGR00238">
    <property type="entry name" value="KamA family radical SAM protein"/>
    <property type="match status" value="1"/>
</dbReference>
<organism evidence="14 15">
    <name type="scientific">Azospirillum argentinense</name>
    <dbReference type="NCBI Taxonomy" id="2970906"/>
    <lineage>
        <taxon>Bacteria</taxon>
        <taxon>Pseudomonadati</taxon>
        <taxon>Pseudomonadota</taxon>
        <taxon>Alphaproteobacteria</taxon>
        <taxon>Rhodospirillales</taxon>
        <taxon>Azospirillaceae</taxon>
        <taxon>Azospirillum</taxon>
    </lineage>
</organism>
<proteinExistence type="inferred from homology"/>